<organism evidence="3 4">
    <name type="scientific">Candidatus Magnetaquiglobus chichijimensis</name>
    <dbReference type="NCBI Taxonomy" id="3141448"/>
    <lineage>
        <taxon>Bacteria</taxon>
        <taxon>Pseudomonadati</taxon>
        <taxon>Pseudomonadota</taxon>
        <taxon>Magnetococcia</taxon>
        <taxon>Magnetococcales</taxon>
        <taxon>Candidatus Magnetaquicoccaceae</taxon>
        <taxon>Candidatus Magnetaquiglobus</taxon>
    </lineage>
</organism>
<evidence type="ECO:0000256" key="2">
    <source>
        <dbReference type="SAM" id="MobiDB-lite"/>
    </source>
</evidence>
<protein>
    <submittedName>
        <fullName evidence="3">Uncharacterized protein</fullName>
    </submittedName>
</protein>
<gene>
    <name evidence="3" type="ORF">SIID45300_01066</name>
</gene>
<accession>A0ABQ0C794</accession>
<feature type="coiled-coil region" evidence="1">
    <location>
        <begin position="137"/>
        <end position="184"/>
    </location>
</feature>
<comment type="caution">
    <text evidence="3">The sequence shown here is derived from an EMBL/GenBank/DDBJ whole genome shotgun (WGS) entry which is preliminary data.</text>
</comment>
<evidence type="ECO:0000313" key="3">
    <source>
        <dbReference type="EMBL" id="GAB0056754.1"/>
    </source>
</evidence>
<keyword evidence="1" id="KW-0175">Coiled coil</keyword>
<name>A0ABQ0C794_9PROT</name>
<reference evidence="3 4" key="1">
    <citation type="submission" date="2024-09" db="EMBL/GenBank/DDBJ databases">
        <title>Draft genome sequence of Candidatus Magnetaquicoccaceae bacterium FCR-1.</title>
        <authorList>
            <person name="Shimoshige H."/>
            <person name="Shimamura S."/>
            <person name="Taoka A."/>
            <person name="Kobayashi H."/>
            <person name="Maekawa T."/>
        </authorList>
    </citation>
    <scope>NUCLEOTIDE SEQUENCE [LARGE SCALE GENOMIC DNA]</scope>
    <source>
        <strain evidence="3 4">FCR-1</strain>
    </source>
</reference>
<sequence length="469" mass="51786">MAIITATAVLNFVYPSGGGSSNDIQSQSTGDLADDIYDRLVELYKPVGDADILAMLGNFLADVQTNGDDPATLAAIQEYMDGGGDLSQPLQSILNKLLSGDLEGAIEDLGDMLEQLQVASGTKEEIVRLEGLLRDGASRTDATINDLYEQIRNLRDNGEDPARIAQLEQELRNRLHESNAKQDQFLTYDRMTSALRAELDRLRNAMVDPARIKSLEQRLDELIKKPPSSGSGNTDNNQVSVSIVRSLPCIVGFKRKKPSNLPDMSTVRVVSSGLLMAEVATNGNLDYKFDFLGKGFSGFSGRIPGGVGKQKFVIDYSVGGSEIRINSSGTDLELGSRKNLFVSAVARYKTRTGQVAMSMARTDRQVEFMDETMPTAVKSKEEVFVEYEVYKIYPNWDTEKSGSDWYIDKKPVKIIYKVWLVFMDPKTGSQAGNAGYEYRTEQFTVQPPTGNHKKEPNEKVGEDPGKLWA</sequence>
<feature type="compositionally biased region" description="Basic and acidic residues" evidence="2">
    <location>
        <begin position="452"/>
        <end position="469"/>
    </location>
</feature>
<evidence type="ECO:0000256" key="1">
    <source>
        <dbReference type="SAM" id="Coils"/>
    </source>
</evidence>
<feature type="region of interest" description="Disordered" evidence="2">
    <location>
        <begin position="442"/>
        <end position="469"/>
    </location>
</feature>
<dbReference type="EMBL" id="BAAFGK010000004">
    <property type="protein sequence ID" value="GAB0056754.1"/>
    <property type="molecule type" value="Genomic_DNA"/>
</dbReference>
<proteinExistence type="predicted"/>
<dbReference type="Proteomes" id="UP001628193">
    <property type="component" value="Unassembled WGS sequence"/>
</dbReference>
<keyword evidence="4" id="KW-1185">Reference proteome</keyword>
<evidence type="ECO:0000313" key="4">
    <source>
        <dbReference type="Proteomes" id="UP001628193"/>
    </source>
</evidence>